<name>A0ABU0I1Q8_9HYPH</name>
<organism evidence="2 3">
    <name type="scientific">Methylobacterium aerolatum</name>
    <dbReference type="NCBI Taxonomy" id="418708"/>
    <lineage>
        <taxon>Bacteria</taxon>
        <taxon>Pseudomonadati</taxon>
        <taxon>Pseudomonadota</taxon>
        <taxon>Alphaproteobacteria</taxon>
        <taxon>Hyphomicrobiales</taxon>
        <taxon>Methylobacteriaceae</taxon>
        <taxon>Methylobacterium</taxon>
    </lineage>
</organism>
<evidence type="ECO:0000256" key="1">
    <source>
        <dbReference type="SAM" id="MobiDB-lite"/>
    </source>
</evidence>
<evidence type="ECO:0000313" key="3">
    <source>
        <dbReference type="Proteomes" id="UP001231124"/>
    </source>
</evidence>
<protein>
    <submittedName>
        <fullName evidence="2">Uncharacterized protein</fullName>
    </submittedName>
</protein>
<accession>A0ABU0I1Q8</accession>
<keyword evidence="3" id="KW-1185">Reference proteome</keyword>
<sequence length="38" mass="4108">MRDGTAGPRRRVPPPDLSHGSEEFDRAVTAFLAKVKAA</sequence>
<feature type="region of interest" description="Disordered" evidence="1">
    <location>
        <begin position="1"/>
        <end position="23"/>
    </location>
</feature>
<dbReference type="Proteomes" id="UP001231124">
    <property type="component" value="Unassembled WGS sequence"/>
</dbReference>
<comment type="caution">
    <text evidence="2">The sequence shown here is derived from an EMBL/GenBank/DDBJ whole genome shotgun (WGS) entry which is preliminary data.</text>
</comment>
<reference evidence="2 3" key="1">
    <citation type="submission" date="2023-07" db="EMBL/GenBank/DDBJ databases">
        <title>Genomic Encyclopedia of Type Strains, Phase IV (KMG-IV): sequencing the most valuable type-strain genomes for metagenomic binning, comparative biology and taxonomic classification.</title>
        <authorList>
            <person name="Goeker M."/>
        </authorList>
    </citation>
    <scope>NUCLEOTIDE SEQUENCE [LARGE SCALE GENOMIC DNA]</scope>
    <source>
        <strain evidence="2 3">DSM 19013</strain>
    </source>
</reference>
<gene>
    <name evidence="2" type="ORF">QO012_002355</name>
</gene>
<proteinExistence type="predicted"/>
<dbReference type="EMBL" id="JAUSVP010000006">
    <property type="protein sequence ID" value="MDQ0447850.1"/>
    <property type="molecule type" value="Genomic_DNA"/>
</dbReference>
<evidence type="ECO:0000313" key="2">
    <source>
        <dbReference type="EMBL" id="MDQ0447850.1"/>
    </source>
</evidence>